<feature type="domain" description="Outer membrane protein beta-barrel" evidence="10">
    <location>
        <begin position="497"/>
        <end position="897"/>
    </location>
</feature>
<keyword evidence="2 7" id="KW-0813">Transport</keyword>
<evidence type="ECO:0000256" key="3">
    <source>
        <dbReference type="ARBA" id="ARBA00022452"/>
    </source>
</evidence>
<gene>
    <name evidence="11" type="ORF">IAC68_01080</name>
</gene>
<dbReference type="Gene3D" id="2.170.130.10">
    <property type="entry name" value="TonB-dependent receptor, plug domain"/>
    <property type="match status" value="1"/>
</dbReference>
<keyword evidence="3 7" id="KW-1134">Transmembrane beta strand</keyword>
<dbReference type="GO" id="GO:0009279">
    <property type="term" value="C:cell outer membrane"/>
    <property type="evidence" value="ECO:0007669"/>
    <property type="project" value="UniProtKB-SubCell"/>
</dbReference>
<dbReference type="Gene3D" id="2.60.40.1120">
    <property type="entry name" value="Carboxypeptidase-like, regulatory domain"/>
    <property type="match status" value="1"/>
</dbReference>
<comment type="similarity">
    <text evidence="7">Belongs to the TonB-dependent receptor family.</text>
</comment>
<evidence type="ECO:0000256" key="6">
    <source>
        <dbReference type="ARBA" id="ARBA00023237"/>
    </source>
</evidence>
<feature type="chain" id="PRO_5038714566" evidence="8">
    <location>
        <begin position="26"/>
        <end position="899"/>
    </location>
</feature>
<keyword evidence="5 7" id="KW-0472">Membrane</keyword>
<evidence type="ECO:0000256" key="7">
    <source>
        <dbReference type="PROSITE-ProRule" id="PRU01360"/>
    </source>
</evidence>
<accession>A0A9D9DLX5</accession>
<evidence type="ECO:0000259" key="10">
    <source>
        <dbReference type="Pfam" id="PF14905"/>
    </source>
</evidence>
<evidence type="ECO:0000256" key="2">
    <source>
        <dbReference type="ARBA" id="ARBA00022448"/>
    </source>
</evidence>
<keyword evidence="11" id="KW-0675">Receptor</keyword>
<dbReference type="PANTHER" id="PTHR40980">
    <property type="entry name" value="PLUG DOMAIN-CONTAINING PROTEIN"/>
    <property type="match status" value="1"/>
</dbReference>
<reference evidence="11" key="2">
    <citation type="journal article" date="2021" name="PeerJ">
        <title>Extensive microbial diversity within the chicken gut microbiome revealed by metagenomics and culture.</title>
        <authorList>
            <person name="Gilroy R."/>
            <person name="Ravi A."/>
            <person name="Getino M."/>
            <person name="Pursley I."/>
            <person name="Horton D.L."/>
            <person name="Alikhan N.F."/>
            <person name="Baker D."/>
            <person name="Gharbi K."/>
            <person name="Hall N."/>
            <person name="Watson M."/>
            <person name="Adriaenssens E.M."/>
            <person name="Foster-Nyarko E."/>
            <person name="Jarju S."/>
            <person name="Secka A."/>
            <person name="Antonio M."/>
            <person name="Oren A."/>
            <person name="Chaudhuri R.R."/>
            <person name="La Ragione R."/>
            <person name="Hildebrand F."/>
            <person name="Pallen M.J."/>
        </authorList>
    </citation>
    <scope>NUCLEOTIDE SEQUENCE</scope>
    <source>
        <strain evidence="11">15467</strain>
    </source>
</reference>
<keyword evidence="4 7" id="KW-0812">Transmembrane</keyword>
<dbReference type="Proteomes" id="UP000823635">
    <property type="component" value="Unassembled WGS sequence"/>
</dbReference>
<comment type="subcellular location">
    <subcellularLocation>
        <location evidence="1 7">Cell outer membrane</location>
        <topology evidence="1 7">Multi-pass membrane protein</topology>
    </subcellularLocation>
</comment>
<evidence type="ECO:0000313" key="12">
    <source>
        <dbReference type="Proteomes" id="UP000823635"/>
    </source>
</evidence>
<comment type="caution">
    <text evidence="11">The sequence shown here is derived from an EMBL/GenBank/DDBJ whole genome shotgun (WGS) entry which is preliminary data.</text>
</comment>
<evidence type="ECO:0000256" key="8">
    <source>
        <dbReference type="SAM" id="SignalP"/>
    </source>
</evidence>
<dbReference type="EMBL" id="JADINB010000024">
    <property type="protein sequence ID" value="MBO8428515.1"/>
    <property type="molecule type" value="Genomic_DNA"/>
</dbReference>
<reference evidence="11" key="1">
    <citation type="submission" date="2020-10" db="EMBL/GenBank/DDBJ databases">
        <authorList>
            <person name="Gilroy R."/>
        </authorList>
    </citation>
    <scope>NUCLEOTIDE SEQUENCE</scope>
    <source>
        <strain evidence="11">15467</strain>
    </source>
</reference>
<sequence length="899" mass="101364">MNKKFVSKIVLFFFFSFLTAVSLHAEHVKGYVRDAETGEPLIGAVVRLATTNRAVTTDVNGYYELDVTGMKNGVIELFYIYYKDFSSEEIIFTGKDQMLDFNMTPDNAQLDEIVVVARQNRELQGVLMNERKIAAKAVENIGASEMSVKGLSNVAEAMETMTGISFAEAGQLFVRGLGDRYSLTTLNGLPIASPNPDNKLIPLDIFPSSVIGSISVTKVYDASSFADYSGARIDIVTKENVEESFLDISLDLSGNTNTTFGDFLTNNRKYSMFRDNNIAPGIKDMSNSEFDDYILHNDPFGSTFAVGKRTALPALSGTISGGTSLKIRDNKLNLLASFGISNDYQTIKDGYIANLTAQGTTLNEFYYDSYNRMLNISGLFNATYMYGDGDKISYNMTYARNSNDEYKLRRGFDSEGVNLIGSNGVAHTYMLFNNQIAGHHHFSDSWELKWDGSYTMTKSNEPDRKQVMYRDNGDERPTLFKLNRQETMRYFGELGEDEYIANASALYKFGEKNRLRFGATYKNKSRDYSSVRFYYNLTGINPVIDDIFNPDFLEHSSIESGQITISRDLQPKNNYYAKQDVVAGFADIEYYPVSFLMLSLGARYEYSRQSVEYWDDASIRRESELNSGDIFPALNIRYNFKKNHALRFAASMTVTRPSFIEMAPFLYKESYGSAEIRGNENIKNGYNFNIDLKYEYFSDNNRDMFSAGIYYKFLKDPIERIQQSSGGSVVYSFRNAEQGMAAGFEAEFKKSLTQDLHAGANVSLMYTDVKLLSNGGVYTDDRRALQGASPYLGNAFITYAPEFKNGSSLSISLLYNLQGPRIHTVGIYGLGNVNQKAFHALDFNMIYEIDKNWNISLALDNLLDSKMRFVQDVKSISQKIETESYRYGRGISIGVSYGF</sequence>
<dbReference type="Pfam" id="PF14905">
    <property type="entry name" value="OMP_b-brl_3"/>
    <property type="match status" value="1"/>
</dbReference>
<evidence type="ECO:0000256" key="1">
    <source>
        <dbReference type="ARBA" id="ARBA00004571"/>
    </source>
</evidence>
<keyword evidence="8" id="KW-0732">Signal</keyword>
<evidence type="ECO:0000256" key="5">
    <source>
        <dbReference type="ARBA" id="ARBA00023136"/>
    </source>
</evidence>
<dbReference type="InterPro" id="IPR037066">
    <property type="entry name" value="Plug_dom_sf"/>
</dbReference>
<dbReference type="InterPro" id="IPR008969">
    <property type="entry name" value="CarboxyPept-like_regulatory"/>
</dbReference>
<organism evidence="11 12">
    <name type="scientific">Candidatus Egerieousia excrementavium</name>
    <dbReference type="NCBI Taxonomy" id="2840778"/>
    <lineage>
        <taxon>Bacteria</taxon>
        <taxon>Pseudomonadati</taxon>
        <taxon>Bacteroidota</taxon>
        <taxon>Bacteroidia</taxon>
        <taxon>Bacteroidales</taxon>
        <taxon>Candidatus Egerieousia</taxon>
    </lineage>
</organism>
<dbReference type="SUPFAM" id="SSF49464">
    <property type="entry name" value="Carboxypeptidase regulatory domain-like"/>
    <property type="match status" value="1"/>
</dbReference>
<feature type="signal peptide" evidence="8">
    <location>
        <begin position="1"/>
        <end position="25"/>
    </location>
</feature>
<evidence type="ECO:0000313" key="11">
    <source>
        <dbReference type="EMBL" id="MBO8428515.1"/>
    </source>
</evidence>
<dbReference type="Pfam" id="PF13715">
    <property type="entry name" value="CarbopepD_reg_2"/>
    <property type="match status" value="1"/>
</dbReference>
<feature type="domain" description="TonB-dependent receptor plug" evidence="9">
    <location>
        <begin position="135"/>
        <end position="218"/>
    </location>
</feature>
<dbReference type="AlphaFoldDB" id="A0A9D9DLX5"/>
<evidence type="ECO:0000256" key="4">
    <source>
        <dbReference type="ARBA" id="ARBA00022692"/>
    </source>
</evidence>
<dbReference type="SUPFAM" id="SSF56935">
    <property type="entry name" value="Porins"/>
    <property type="match status" value="1"/>
</dbReference>
<protein>
    <submittedName>
        <fullName evidence="11">TonB-dependent receptor</fullName>
    </submittedName>
</protein>
<dbReference type="PANTHER" id="PTHR40980:SF5">
    <property type="entry name" value="TONB-DEPENDENT RECEPTOR"/>
    <property type="match status" value="1"/>
</dbReference>
<dbReference type="Gene3D" id="2.40.170.20">
    <property type="entry name" value="TonB-dependent receptor, beta-barrel domain"/>
    <property type="match status" value="1"/>
</dbReference>
<name>A0A9D9DLX5_9BACT</name>
<dbReference type="InterPro" id="IPR041700">
    <property type="entry name" value="OMP_b-brl_3"/>
</dbReference>
<keyword evidence="6 7" id="KW-0998">Cell outer membrane</keyword>
<dbReference type="PROSITE" id="PS52016">
    <property type="entry name" value="TONB_DEPENDENT_REC_3"/>
    <property type="match status" value="1"/>
</dbReference>
<proteinExistence type="inferred from homology"/>
<evidence type="ECO:0000259" key="9">
    <source>
        <dbReference type="Pfam" id="PF07715"/>
    </source>
</evidence>
<dbReference type="InterPro" id="IPR039426">
    <property type="entry name" value="TonB-dep_rcpt-like"/>
</dbReference>
<dbReference type="InterPro" id="IPR036942">
    <property type="entry name" value="Beta-barrel_TonB_sf"/>
</dbReference>
<dbReference type="Pfam" id="PF07715">
    <property type="entry name" value="Plug"/>
    <property type="match status" value="1"/>
</dbReference>
<dbReference type="InterPro" id="IPR012910">
    <property type="entry name" value="Plug_dom"/>
</dbReference>